<accession>A0A1R7QHW4</accession>
<evidence type="ECO:0000313" key="2">
    <source>
        <dbReference type="EMBL" id="SJX23766.1"/>
    </source>
</evidence>
<protein>
    <recommendedName>
        <fullName evidence="4">DUF3592 domain-containing protein</fullName>
    </recommendedName>
</protein>
<keyword evidence="1" id="KW-1133">Transmembrane helix</keyword>
<keyword evidence="1" id="KW-0472">Membrane</keyword>
<dbReference type="Proteomes" id="UP000196240">
    <property type="component" value="Unassembled WGS sequence"/>
</dbReference>
<keyword evidence="1" id="KW-0812">Transmembrane</keyword>
<name>A0A1R7QHW4_ACIJO</name>
<proteinExistence type="predicted"/>
<evidence type="ECO:0000313" key="3">
    <source>
        <dbReference type="Proteomes" id="UP000196240"/>
    </source>
</evidence>
<dbReference type="RefSeq" id="WP_140402888.1">
    <property type="nucleotide sequence ID" value="NZ_FUUY01000019.1"/>
</dbReference>
<dbReference type="AlphaFoldDB" id="A0A1R7QHW4"/>
<evidence type="ECO:0000256" key="1">
    <source>
        <dbReference type="SAM" id="Phobius"/>
    </source>
</evidence>
<evidence type="ECO:0008006" key="4">
    <source>
        <dbReference type="Google" id="ProtNLM"/>
    </source>
</evidence>
<organism evidence="2 3">
    <name type="scientific">Acinetobacter johnsonii</name>
    <dbReference type="NCBI Taxonomy" id="40214"/>
    <lineage>
        <taxon>Bacteria</taxon>
        <taxon>Pseudomonadati</taxon>
        <taxon>Pseudomonadota</taxon>
        <taxon>Gammaproteobacteria</taxon>
        <taxon>Moraxellales</taxon>
        <taxon>Moraxellaceae</taxon>
        <taxon>Acinetobacter</taxon>
    </lineage>
</organism>
<sequence length="118" mass="13829">MNPLLIFFSFIIGGLVILVFWKILLKDIYYKICRSIRGKETEAEIVYYLDSLIKVQYQPLFFMQLRLNIDGNEIITDKFKVIMRKSDTAKYAVGKSVTIKYDPKNIENVIILNVIEDL</sequence>
<feature type="transmembrane region" description="Helical" evidence="1">
    <location>
        <begin position="6"/>
        <end position="25"/>
    </location>
</feature>
<gene>
    <name evidence="2" type="ORF">ACNJC6_03445</name>
</gene>
<dbReference type="EMBL" id="FUUY01000019">
    <property type="protein sequence ID" value="SJX23766.1"/>
    <property type="molecule type" value="Genomic_DNA"/>
</dbReference>
<reference evidence="2 3" key="1">
    <citation type="submission" date="2017-02" db="EMBL/GenBank/DDBJ databases">
        <authorList>
            <person name="Peterson S.W."/>
        </authorList>
    </citation>
    <scope>NUCLEOTIDE SEQUENCE [LARGE SCALE GENOMIC DNA]</scope>
    <source>
        <strain evidence="2">C6</strain>
    </source>
</reference>